<organism evidence="5 6">
    <name type="scientific">Stutzerimonas stutzeri</name>
    <name type="common">Pseudomonas stutzeri</name>
    <dbReference type="NCBI Taxonomy" id="316"/>
    <lineage>
        <taxon>Bacteria</taxon>
        <taxon>Pseudomonadati</taxon>
        <taxon>Pseudomonadota</taxon>
        <taxon>Gammaproteobacteria</taxon>
        <taxon>Pseudomonadales</taxon>
        <taxon>Pseudomonadaceae</taxon>
        <taxon>Stutzerimonas</taxon>
    </lineage>
</organism>
<dbReference type="CDD" id="cd06225">
    <property type="entry name" value="HAMP"/>
    <property type="match status" value="1"/>
</dbReference>
<keyword evidence="3" id="KW-0472">Membrane</keyword>
<gene>
    <name evidence="5" type="ORF">UF78_03600</name>
</gene>
<dbReference type="GO" id="GO:0007165">
    <property type="term" value="P:signal transduction"/>
    <property type="evidence" value="ECO:0007669"/>
    <property type="project" value="InterPro"/>
</dbReference>
<reference evidence="5 6" key="1">
    <citation type="submission" date="2015-02" db="EMBL/GenBank/DDBJ databases">
        <title>Draft genome sequence of Pseudomonas stutzeri NT0128 isolated from wheat (Triticum turgidum) rhizosphere.</title>
        <authorList>
            <person name="Tovi N."/>
            <person name="Frenk S."/>
            <person name="Hadar Y."/>
            <person name="Minz D."/>
        </authorList>
    </citation>
    <scope>NUCLEOTIDE SEQUENCE [LARGE SCALE GENOMIC DNA]</scope>
    <source>
        <strain evidence="5 6">NT0128</strain>
    </source>
</reference>
<dbReference type="RefSeq" id="WP_045160666.1">
    <property type="nucleotide sequence ID" value="NZ_JYHV01000010.1"/>
</dbReference>
<dbReference type="Gene3D" id="3.30.450.20">
    <property type="entry name" value="PAS domain"/>
    <property type="match status" value="1"/>
</dbReference>
<sequence length="663" mass="72903">MAALGLRGKSLLALLLTFLLAIGVAALVGREALKGVQNRFGEAYARNAVQLNRERLFAPVTRELALAQRLAESQITRAWLLDEEDGDKRALFFNEAAGYQRALSDHAYFAASASSNNYYSNSDKLSPSEAPRYQMTPDADDDEWFYTTLRSDAPYHLNVDRSVVTQDLKIWFNIVVRDGDKPLGVVGSGISLSAFISDFIEVDRTGVESMVLDSYGSILIHPNQTLVTLNADTSQGRSLATNVLGLLDNIEQATALREAMTFSREHPGDTATLQVTLDGEPRLLAMSWVPELNWFVASAVDLRTAQVIEIKPLLPAIGAVLMLFLLLIVSGVWLVDKRVLRPLRQLRKSAQAIAAGHYDAALPSHRGDEIGELSAAFGSMAQKVRSHTSELESRVQDRTRELEQANREMAAAHKKIDDSIDYASLIQHAILPKRQLIADLDDRHAVLWHPRDVVGGDFYVYRATAQGCLLGVVDCAGHGVPGALMTMLAHAAIEQAIADAGLHDPAAILARTDGIVRRMLRDDTTQHALATNMDVGLAYVDFDRHKVTYAGAKIALYYSDGETLDELPAGRRAIGDRRPGEYQNAELELTPGRTFYLATDGFLDQAGGELGYGFGNSRFAEMILRHARLPLAEQGAAFIATLAEYQGDYPQRDDITMLCFRFD</sequence>
<proteinExistence type="predicted"/>
<dbReference type="Gene3D" id="3.60.40.10">
    <property type="entry name" value="PPM-type phosphatase domain"/>
    <property type="match status" value="1"/>
</dbReference>
<dbReference type="NCBIfam" id="NF038263">
    <property type="entry name" value="prot_phos_SiaA"/>
    <property type="match status" value="1"/>
</dbReference>
<comment type="caution">
    <text evidence="5">The sequence shown here is derived from an EMBL/GenBank/DDBJ whole genome shotgun (WGS) entry which is preliminary data.</text>
</comment>
<name>A0A0D9ARV9_STUST</name>
<dbReference type="OrthoDB" id="5496380at2"/>
<evidence type="ECO:0000259" key="4">
    <source>
        <dbReference type="PROSITE" id="PS50885"/>
    </source>
</evidence>
<keyword evidence="3" id="KW-1133">Transmembrane helix</keyword>
<dbReference type="InterPro" id="IPR036457">
    <property type="entry name" value="PPM-type-like_dom_sf"/>
</dbReference>
<dbReference type="PROSITE" id="PS50885">
    <property type="entry name" value="HAMP"/>
    <property type="match status" value="1"/>
</dbReference>
<dbReference type="InterPro" id="IPR003660">
    <property type="entry name" value="HAMP_dom"/>
</dbReference>
<dbReference type="AlphaFoldDB" id="A0A0D9ARV9"/>
<dbReference type="GO" id="GO:0016301">
    <property type="term" value="F:kinase activity"/>
    <property type="evidence" value="ECO:0007669"/>
    <property type="project" value="UniProtKB-KW"/>
</dbReference>
<dbReference type="EMBL" id="JYHV01000010">
    <property type="protein sequence ID" value="KJH83718.1"/>
    <property type="molecule type" value="Genomic_DNA"/>
</dbReference>
<dbReference type="PANTHER" id="PTHR43156:SF9">
    <property type="entry name" value="HAMP DOMAIN-CONTAINING PROTEIN"/>
    <property type="match status" value="1"/>
</dbReference>
<dbReference type="InterPro" id="IPR052016">
    <property type="entry name" value="Bact_Sigma-Reg"/>
</dbReference>
<dbReference type="InterPro" id="IPR001932">
    <property type="entry name" value="PPM-type_phosphatase-like_dom"/>
</dbReference>
<dbReference type="GO" id="GO:0016020">
    <property type="term" value="C:membrane"/>
    <property type="evidence" value="ECO:0007669"/>
    <property type="project" value="InterPro"/>
</dbReference>
<dbReference type="Pfam" id="PF00672">
    <property type="entry name" value="HAMP"/>
    <property type="match status" value="1"/>
</dbReference>
<evidence type="ECO:0000313" key="5">
    <source>
        <dbReference type="EMBL" id="KJH83718.1"/>
    </source>
</evidence>
<evidence type="ECO:0000256" key="3">
    <source>
        <dbReference type="SAM" id="Phobius"/>
    </source>
</evidence>
<dbReference type="SMART" id="SM00331">
    <property type="entry name" value="PP2C_SIG"/>
    <property type="match status" value="1"/>
</dbReference>
<keyword evidence="5" id="KW-0808">Transferase</keyword>
<dbReference type="Pfam" id="PF07228">
    <property type="entry name" value="SpoIIE"/>
    <property type="match status" value="1"/>
</dbReference>
<evidence type="ECO:0000256" key="2">
    <source>
        <dbReference type="SAM" id="Coils"/>
    </source>
</evidence>
<keyword evidence="5" id="KW-0418">Kinase</keyword>
<feature type="transmembrane region" description="Helical" evidence="3">
    <location>
        <begin position="313"/>
        <end position="335"/>
    </location>
</feature>
<accession>A0A0D9ARV9</accession>
<evidence type="ECO:0000256" key="1">
    <source>
        <dbReference type="ARBA" id="ARBA00022801"/>
    </source>
</evidence>
<feature type="coiled-coil region" evidence="2">
    <location>
        <begin position="388"/>
        <end position="415"/>
    </location>
</feature>
<dbReference type="PATRIC" id="fig|316.101.peg.1575"/>
<protein>
    <submittedName>
        <fullName evidence="5">Histidine kinase</fullName>
    </submittedName>
</protein>
<dbReference type="SMART" id="SM00304">
    <property type="entry name" value="HAMP"/>
    <property type="match status" value="1"/>
</dbReference>
<feature type="domain" description="HAMP" evidence="4">
    <location>
        <begin position="337"/>
        <end position="389"/>
    </location>
</feature>
<dbReference type="Proteomes" id="UP000032487">
    <property type="component" value="Unassembled WGS sequence"/>
</dbReference>
<keyword evidence="2" id="KW-0175">Coiled coil</keyword>
<evidence type="ECO:0000313" key="6">
    <source>
        <dbReference type="Proteomes" id="UP000032487"/>
    </source>
</evidence>
<dbReference type="PANTHER" id="PTHR43156">
    <property type="entry name" value="STAGE II SPORULATION PROTEIN E-RELATED"/>
    <property type="match status" value="1"/>
</dbReference>
<dbReference type="SUPFAM" id="SSF81606">
    <property type="entry name" value="PP2C-like"/>
    <property type="match status" value="1"/>
</dbReference>
<keyword evidence="3" id="KW-0812">Transmembrane</keyword>
<dbReference type="Gene3D" id="6.10.340.10">
    <property type="match status" value="1"/>
</dbReference>
<keyword evidence="1" id="KW-0378">Hydrolase</keyword>
<dbReference type="GO" id="GO:0016791">
    <property type="term" value="F:phosphatase activity"/>
    <property type="evidence" value="ECO:0007669"/>
    <property type="project" value="TreeGrafter"/>
</dbReference>
<dbReference type="SUPFAM" id="SSF158472">
    <property type="entry name" value="HAMP domain-like"/>
    <property type="match status" value="1"/>
</dbReference>